<evidence type="ECO:0000259" key="4">
    <source>
        <dbReference type="Pfam" id="PF11380"/>
    </source>
</evidence>
<dbReference type="Pfam" id="PF11380">
    <property type="entry name" value="Stealth_CR2"/>
    <property type="match status" value="1"/>
</dbReference>
<evidence type="ECO:0000313" key="7">
    <source>
        <dbReference type="Proteomes" id="UP000320314"/>
    </source>
</evidence>
<dbReference type="PANTHER" id="PTHR24045">
    <property type="match status" value="1"/>
</dbReference>
<dbReference type="AlphaFoldDB" id="A0A506U7N6"/>
<dbReference type="InterPro" id="IPR047141">
    <property type="entry name" value="Stealth"/>
</dbReference>
<evidence type="ECO:0000256" key="3">
    <source>
        <dbReference type="ARBA" id="ARBA00023169"/>
    </source>
</evidence>
<feature type="domain" description="Stealth protein CR2 conserved region 2" evidence="4">
    <location>
        <begin position="39"/>
        <end position="149"/>
    </location>
</feature>
<comment type="caution">
    <text evidence="6">The sequence shown here is derived from an EMBL/GenBank/DDBJ whole genome shotgun (WGS) entry which is preliminary data.</text>
</comment>
<name>A0A506U7N6_9HYPH</name>
<gene>
    <name evidence="6" type="ORF">FJU11_04975</name>
</gene>
<evidence type="ECO:0000256" key="2">
    <source>
        <dbReference type="ARBA" id="ARBA00022679"/>
    </source>
</evidence>
<reference evidence="6 7" key="1">
    <citation type="submission" date="2019-06" db="EMBL/GenBank/DDBJ databases">
        <authorList>
            <person name="Li M."/>
        </authorList>
    </citation>
    <scope>NUCLEOTIDE SEQUENCE [LARGE SCALE GENOMIC DNA]</scope>
    <source>
        <strain evidence="6 7">BGMRC6574</strain>
    </source>
</reference>
<sequence>MIVDIDFVIPWVDGADPAHAAERRRWSREAHSSAVEETRFHDDGEIYYAIASILAYAPFVRRIHLVTDAQKPAYLDAFQEAGLCAPDFIRLVSHHTIFDGLDALRPTFNPRPIESAVWRIPGLSDQFVYANDDMFLNAPSSPQAFFRSSRPVLYGTMSKLRSKQPRARLRAMLARPDKRPGHRRSQERAAELLGLSEAYLFAEHHPHPLDRRRLERFHAEHPQVLSEQVRYRFRDAAQYNSVALSNNLEVIAGGTVVEPPPPLAYLRPGMRRGIDAFLAAIGEPSVPFGCVQSLDRFSSTMRREIHEALSAKFAATLPASIISFLLQDTR</sequence>
<evidence type="ECO:0008006" key="8">
    <source>
        <dbReference type="Google" id="ProtNLM"/>
    </source>
</evidence>
<dbReference type="GO" id="GO:0000271">
    <property type="term" value="P:polysaccharide biosynthetic process"/>
    <property type="evidence" value="ECO:0007669"/>
    <property type="project" value="UniProtKB-KW"/>
</dbReference>
<dbReference type="Proteomes" id="UP000320314">
    <property type="component" value="Unassembled WGS sequence"/>
</dbReference>
<accession>A0A506U7N6</accession>
<dbReference type="GO" id="GO:0016772">
    <property type="term" value="F:transferase activity, transferring phosphorus-containing groups"/>
    <property type="evidence" value="ECO:0007669"/>
    <property type="project" value="InterPro"/>
</dbReference>
<comment type="similarity">
    <text evidence="1">Belongs to the stealth family.</text>
</comment>
<dbReference type="OrthoDB" id="9776077at2"/>
<dbReference type="EMBL" id="VHLH01000006">
    <property type="protein sequence ID" value="TPW30363.1"/>
    <property type="molecule type" value="Genomic_DNA"/>
</dbReference>
<keyword evidence="7" id="KW-1185">Reference proteome</keyword>
<protein>
    <recommendedName>
        <fullName evidence="8">Stealth protein CR2 conserved region 2 domain-containing protein</fullName>
    </recommendedName>
</protein>
<feature type="domain" description="Stealth protein CR1 conserved region 1" evidence="5">
    <location>
        <begin position="4"/>
        <end position="27"/>
    </location>
</feature>
<keyword evidence="2" id="KW-0808">Transferase</keyword>
<proteinExistence type="inferred from homology"/>
<dbReference type="PANTHER" id="PTHR24045:SF0">
    <property type="entry name" value="N-ACETYLGLUCOSAMINE-1-PHOSPHOTRANSFERASE SUBUNITS ALPHA_BETA"/>
    <property type="match status" value="1"/>
</dbReference>
<organism evidence="6 7">
    <name type="scientific">Pararhizobium mangrovi</name>
    <dbReference type="NCBI Taxonomy" id="2590452"/>
    <lineage>
        <taxon>Bacteria</taxon>
        <taxon>Pseudomonadati</taxon>
        <taxon>Pseudomonadota</taxon>
        <taxon>Alphaproteobacteria</taxon>
        <taxon>Hyphomicrobiales</taxon>
        <taxon>Rhizobiaceae</taxon>
        <taxon>Rhizobium/Agrobacterium group</taxon>
        <taxon>Pararhizobium</taxon>
    </lineage>
</organism>
<dbReference type="Pfam" id="PF17101">
    <property type="entry name" value="Stealth_CR1"/>
    <property type="match status" value="1"/>
</dbReference>
<evidence type="ECO:0000313" key="6">
    <source>
        <dbReference type="EMBL" id="TPW30363.1"/>
    </source>
</evidence>
<keyword evidence="3" id="KW-0270">Exopolysaccharide synthesis</keyword>
<dbReference type="InterPro" id="IPR031358">
    <property type="entry name" value="Stealth_CR1"/>
</dbReference>
<evidence type="ECO:0000256" key="1">
    <source>
        <dbReference type="ARBA" id="ARBA00007583"/>
    </source>
</evidence>
<evidence type="ECO:0000259" key="5">
    <source>
        <dbReference type="Pfam" id="PF17101"/>
    </source>
</evidence>
<dbReference type="InterPro" id="IPR021520">
    <property type="entry name" value="Stealth_CR2"/>
</dbReference>